<reference evidence="1" key="1">
    <citation type="journal article" date="2014" name="Front. Microbiol.">
        <title>High frequency of phylogenetically diverse reductive dehalogenase-homologous genes in deep subseafloor sedimentary metagenomes.</title>
        <authorList>
            <person name="Kawai M."/>
            <person name="Futagami T."/>
            <person name="Toyoda A."/>
            <person name="Takaki Y."/>
            <person name="Nishi S."/>
            <person name="Hori S."/>
            <person name="Arai W."/>
            <person name="Tsubouchi T."/>
            <person name="Morono Y."/>
            <person name="Uchiyama I."/>
            <person name="Ito T."/>
            <person name="Fujiyama A."/>
            <person name="Inagaki F."/>
            <person name="Takami H."/>
        </authorList>
    </citation>
    <scope>NUCLEOTIDE SEQUENCE</scope>
    <source>
        <strain evidence="1">Expedition CK06-06</strain>
    </source>
</reference>
<sequence length="61" mass="6795">MWELTVARILREILVAGSARDWDKMIELAQELEELARSQKAILDLGADEFPGDGNPDENPG</sequence>
<dbReference type="AlphaFoldDB" id="X1NXD6"/>
<protein>
    <submittedName>
        <fullName evidence="1">Uncharacterized protein</fullName>
    </submittedName>
</protein>
<organism evidence="1">
    <name type="scientific">marine sediment metagenome</name>
    <dbReference type="NCBI Taxonomy" id="412755"/>
    <lineage>
        <taxon>unclassified sequences</taxon>
        <taxon>metagenomes</taxon>
        <taxon>ecological metagenomes</taxon>
    </lineage>
</organism>
<evidence type="ECO:0000313" key="1">
    <source>
        <dbReference type="EMBL" id="GAI31440.1"/>
    </source>
</evidence>
<comment type="caution">
    <text evidence="1">The sequence shown here is derived from an EMBL/GenBank/DDBJ whole genome shotgun (WGS) entry which is preliminary data.</text>
</comment>
<gene>
    <name evidence="1" type="ORF">S06H3_32792</name>
</gene>
<dbReference type="EMBL" id="BARV01019517">
    <property type="protein sequence ID" value="GAI31440.1"/>
    <property type="molecule type" value="Genomic_DNA"/>
</dbReference>
<proteinExistence type="predicted"/>
<name>X1NXD6_9ZZZZ</name>
<accession>X1NXD6</accession>